<evidence type="ECO:0000256" key="4">
    <source>
        <dbReference type="ARBA" id="ARBA00023136"/>
    </source>
</evidence>
<dbReference type="EMBL" id="QFYS01000001">
    <property type="protein sequence ID" value="RAK69236.1"/>
    <property type="molecule type" value="Genomic_DNA"/>
</dbReference>
<dbReference type="GO" id="GO:0009306">
    <property type="term" value="P:protein secretion"/>
    <property type="evidence" value="ECO:0007669"/>
    <property type="project" value="InterPro"/>
</dbReference>
<dbReference type="Proteomes" id="UP000249524">
    <property type="component" value="Unassembled WGS sequence"/>
</dbReference>
<evidence type="ECO:0000313" key="6">
    <source>
        <dbReference type="EMBL" id="RAK69236.1"/>
    </source>
</evidence>
<reference evidence="6 7" key="1">
    <citation type="submission" date="2018-05" db="EMBL/GenBank/DDBJ databases">
        <authorList>
            <person name="Lanie J.A."/>
            <person name="Ng W.-L."/>
            <person name="Kazmierczak K.M."/>
            <person name="Andrzejewski T.M."/>
            <person name="Davidsen T.M."/>
            <person name="Wayne K.J."/>
            <person name="Tettelin H."/>
            <person name="Glass J.I."/>
            <person name="Rusch D."/>
            <person name="Podicherti R."/>
            <person name="Tsui H.-C.T."/>
            <person name="Winkler M.E."/>
        </authorList>
    </citation>
    <scope>NUCLEOTIDE SEQUENCE [LARGE SCALE GENOMIC DNA]</scope>
    <source>
        <strain evidence="6 7">BUT-10</strain>
    </source>
</reference>
<dbReference type="PANTHER" id="PTHR36985:SF1">
    <property type="entry name" value="TRANSLOCATION AND ASSEMBLY MODULE SUBUNIT TAMB"/>
    <property type="match status" value="1"/>
</dbReference>
<comment type="caution">
    <text evidence="6">The sequence shown here is derived from an EMBL/GenBank/DDBJ whole genome shotgun (WGS) entry which is preliminary data.</text>
</comment>
<dbReference type="GO" id="GO:0005886">
    <property type="term" value="C:plasma membrane"/>
    <property type="evidence" value="ECO:0007669"/>
    <property type="project" value="InterPro"/>
</dbReference>
<sequence length="1356" mass="142001">MAATLLLVAGVTRYGVLLPQVRLLIEARTDGLKLGRIGRLRIEGLSGDVWRDVRAQRLTIRDEKGVWLEARDVHIKWNYAELLRRRFDADVVTAGSVRVLRRPAMGPKGKDRGLPVSFHIDRLATRLTLEPAFAQTRGVYDLKAALDIERRGGRSGTLAATSVLHPGDRLDVELALGGPGPLKIVAAAEEARGGAIAGSLGLPADRPFHLDLRADGTVSEGRFTAVAKTGDVTPLIASGAWSPQGGQAGGRVLLAASDLTAPVAERLGARVLFGLAGRKTRAGDYALDLRLRADGASLHAFGPGDLGKRRLSAVRLDAQAPSLSRLLGAGDLGPGRLTGGVTAQGADWRFEGSAVLMDVGLGAYRLQRISGPVQVAREKGAYALETQLTGAGGQGAGLAAAMLGANPVASLDARRLANGQMVVRRLDLSGRGLKLSASGERTLLGAVGFKGDAQVSNLAAAREGASGALDMAWRASQARADGPWTITLDARGQRLALGMAELDRLLGGQPRLEAQGTWQAGRVAITRAALDGAALDATAAGVMERDQRLAFKTDWTATGPFRAGPVEISGRARGMGGVSGTLTAPRLDLSADIEQIDVPRLPLRDAKLALVFQRRVDGSDGTVALTASSGYGPARAGASFRFPRGGVDLSDLVIDAGGVRARGQLSLRRSAPSAADLTLDIGRGALLDAGRIAGRAQVVDGAGGPRATLNLTAENARAAGSAITIRTAKIVADGALTRLPYSVDARGVSERGAWTLDGRGVLDDQAGGYLVTFDGGGAIGGQELRTAETANFRLGGGDQAARVRLVGSNGGRLDLDAALRGDVAEVEARVANLGLTLFNADLDGRVEATLALRGQGQRLDGSLQARLLDARGRGSPASQGVDGTLQARLAGDAVSLEAATTNDQGLRAEASLVLPAETSARPFRVAIARQRPMRGRFSAEGEVRPLWDLFMGGDRSLAGFVRTEGTLAGSLASPRATGRVSVERGRFDDGVSGLSLREVTLAAVFAEDGIDVSEARGVDGHGGSVAGQGHVSLQRDGVSSFRLDLRGFRLIDNEMATASASGQATIRRATDGKVTLTGDLVIDQAEVAADPPTPTGVVAMDVREVNRPDDLSLGLPPRVRSGDGWALDVKLRAPRRVFLRGRGLDMELSLDAHVGGTTSRPDLTGEARVVRGDYDFAGKRFEFDDRGVVYLSTRPQNIRLQLDAVREDPSLTVTVRIRGTAARPEITLVSSPNLPNDEVLSKVLFERSASQLSAVEAAQLASALSALSGGGGLDVIGNLRSFAGLDRLAFGGDEESGVTVSGGKYLTDDVYLELTGGGREGPSAQVEWRIRKNLSLLSRIAGQTGNRLAIRWRKDY</sequence>
<protein>
    <submittedName>
        <fullName evidence="6">Translocation/assembly module TamB</fullName>
    </submittedName>
</protein>
<keyword evidence="4" id="KW-0472">Membrane</keyword>
<evidence type="ECO:0000259" key="5">
    <source>
        <dbReference type="Pfam" id="PF04357"/>
    </source>
</evidence>
<proteinExistence type="predicted"/>
<dbReference type="OrthoDB" id="7784409at2"/>
<evidence type="ECO:0000256" key="2">
    <source>
        <dbReference type="ARBA" id="ARBA00022692"/>
    </source>
</evidence>
<dbReference type="InterPro" id="IPR007452">
    <property type="entry name" value="TamB_C"/>
</dbReference>
<keyword evidence="2" id="KW-0812">Transmembrane</keyword>
<evidence type="ECO:0000256" key="3">
    <source>
        <dbReference type="ARBA" id="ARBA00022989"/>
    </source>
</evidence>
<dbReference type="PANTHER" id="PTHR36985">
    <property type="entry name" value="TRANSLOCATION AND ASSEMBLY MODULE SUBUNIT TAMB"/>
    <property type="match status" value="1"/>
</dbReference>
<name>A0A328BT91_9CAUL</name>
<evidence type="ECO:0000256" key="1">
    <source>
        <dbReference type="ARBA" id="ARBA00004167"/>
    </source>
</evidence>
<evidence type="ECO:0000313" key="7">
    <source>
        <dbReference type="Proteomes" id="UP000249524"/>
    </source>
</evidence>
<accession>A0A328BT91</accession>
<gene>
    <name evidence="6" type="ORF">DJ019_00735</name>
</gene>
<feature type="domain" description="Translocation and assembly module TamB C-terminal" evidence="5">
    <location>
        <begin position="1019"/>
        <end position="1356"/>
    </location>
</feature>
<keyword evidence="7" id="KW-1185">Reference proteome</keyword>
<dbReference type="GO" id="GO:0097347">
    <property type="term" value="C:TAM protein secretion complex"/>
    <property type="evidence" value="ECO:0007669"/>
    <property type="project" value="TreeGrafter"/>
</dbReference>
<organism evidence="6 7">
    <name type="scientific">Phenylobacterium kunshanense</name>
    <dbReference type="NCBI Taxonomy" id="1445034"/>
    <lineage>
        <taxon>Bacteria</taxon>
        <taxon>Pseudomonadati</taxon>
        <taxon>Pseudomonadota</taxon>
        <taxon>Alphaproteobacteria</taxon>
        <taxon>Caulobacterales</taxon>
        <taxon>Caulobacteraceae</taxon>
        <taxon>Phenylobacterium</taxon>
    </lineage>
</organism>
<keyword evidence="3" id="KW-1133">Transmembrane helix</keyword>
<comment type="subcellular location">
    <subcellularLocation>
        <location evidence="1">Membrane</location>
        <topology evidence="1">Single-pass membrane protein</topology>
    </subcellularLocation>
</comment>
<dbReference type="Pfam" id="PF04357">
    <property type="entry name" value="TamB"/>
    <property type="match status" value="1"/>
</dbReference>